<dbReference type="Proteomes" id="UP000295611">
    <property type="component" value="Unassembled WGS sequence"/>
</dbReference>
<accession>A0A4R7BAG0</accession>
<name>A0A4R7BAG0_9NEIS</name>
<proteinExistence type="predicted"/>
<dbReference type="AlphaFoldDB" id="A0A4R7BAG0"/>
<keyword evidence="2" id="KW-1185">Reference proteome</keyword>
<evidence type="ECO:0000313" key="2">
    <source>
        <dbReference type="Proteomes" id="UP000295611"/>
    </source>
</evidence>
<gene>
    <name evidence="1" type="ORF">DFP86_10240</name>
</gene>
<comment type="caution">
    <text evidence="1">The sequence shown here is derived from an EMBL/GenBank/DDBJ whole genome shotgun (WGS) entry which is preliminary data.</text>
</comment>
<dbReference type="EMBL" id="SNZP01000002">
    <property type="protein sequence ID" value="TDR81930.1"/>
    <property type="molecule type" value="Genomic_DNA"/>
</dbReference>
<protein>
    <submittedName>
        <fullName evidence="1">Uncharacterized protein</fullName>
    </submittedName>
</protein>
<sequence length="69" mass="8164">MMQRNILFHQTFIVAMTRPGSPRVVTTHGEENMTYQEELHAFLHEQLELWRLLAQLHGEGVYPLMEDEL</sequence>
<evidence type="ECO:0000313" key="1">
    <source>
        <dbReference type="EMBL" id="TDR81930.1"/>
    </source>
</evidence>
<reference evidence="1 2" key="1">
    <citation type="submission" date="2019-03" db="EMBL/GenBank/DDBJ databases">
        <title>Genomic Encyclopedia of Type Strains, Phase III (KMG-III): the genomes of soil and plant-associated and newly described type strains.</title>
        <authorList>
            <person name="Whitman W."/>
        </authorList>
    </citation>
    <scope>NUCLEOTIDE SEQUENCE [LARGE SCALE GENOMIC DNA]</scope>
    <source>
        <strain evidence="1 2">CECT 8976</strain>
    </source>
</reference>
<dbReference type="RefSeq" id="WP_133678376.1">
    <property type="nucleotide sequence ID" value="NZ_SNZP01000002.1"/>
</dbReference>
<organism evidence="1 2">
    <name type="scientific">Paludibacterium purpuratum</name>
    <dbReference type="NCBI Taxonomy" id="1144873"/>
    <lineage>
        <taxon>Bacteria</taxon>
        <taxon>Pseudomonadati</taxon>
        <taxon>Pseudomonadota</taxon>
        <taxon>Betaproteobacteria</taxon>
        <taxon>Neisseriales</taxon>
        <taxon>Chromobacteriaceae</taxon>
        <taxon>Paludibacterium</taxon>
    </lineage>
</organism>